<comment type="subcellular location">
    <subcellularLocation>
        <location evidence="1">Cell outer membrane</location>
        <topology evidence="1">Multi-pass membrane protein</topology>
    </subcellularLocation>
</comment>
<dbReference type="EMBL" id="RQVR01000013">
    <property type="protein sequence ID" value="RRJ89945.1"/>
    <property type="molecule type" value="Genomic_DNA"/>
</dbReference>
<dbReference type="Gene3D" id="2.40.170.20">
    <property type="entry name" value="TonB-dependent receptor, beta-barrel domain"/>
    <property type="match status" value="1"/>
</dbReference>
<dbReference type="GO" id="GO:0009279">
    <property type="term" value="C:cell outer membrane"/>
    <property type="evidence" value="ECO:0007669"/>
    <property type="project" value="UniProtKB-SubCell"/>
</dbReference>
<proteinExistence type="inferred from homology"/>
<evidence type="ECO:0000256" key="10">
    <source>
        <dbReference type="RuleBase" id="RU003357"/>
    </source>
</evidence>
<comment type="similarity">
    <text evidence="10">Belongs to the TonB-dependent receptor family.</text>
</comment>
<evidence type="ECO:0000256" key="9">
    <source>
        <dbReference type="ARBA" id="ARBA00023237"/>
    </source>
</evidence>
<keyword evidence="14" id="KW-1185">Reference proteome</keyword>
<dbReference type="InterPro" id="IPR039426">
    <property type="entry name" value="TonB-dep_rcpt-like"/>
</dbReference>
<evidence type="ECO:0000256" key="4">
    <source>
        <dbReference type="ARBA" id="ARBA00022692"/>
    </source>
</evidence>
<sequence length="793" mass="89568">MRYIILFVFLIIGNQSLVYSQNTLSGKITDEKNQPLAGSHIHVAAFFANSDESGNYAITGIPNARLQVFIEYLGYKTLDTILDFQGNSTLNVPLKPDVSQLQEVVLKETFVKNKAQEIKTATIEKYSSESLGDALKEISGVSSLKTGNTIVKPIINGLHSSRVLIINNNVRLEDQQWGAEHAPNMDVNTAGKISVIKGVNGLQFGGDAIGGTVVIDPPVIPIKDTIFGKTILNGQSNGRGGSITSSLFKGYQSGWNWNLQGTFKYLGDFEAPGYVLSNTGNREKNFSGRLGYKGENQGFSFFYSYFNADIGILRASHISSTSDLIRAINSGEPQYISDFTHDINAPKQQLQHHLGKINYYKLFSNNRKLSLQYSFQFNNRLEFDLRRGDDKDRPSLDLDLKTHTLNADFEGNHADNFKYKVGINGGFQNNFADTENTNVRALIPNYDKFDAGAYAIGNYTVNDRLSIETGLRYDFSHIDAKKYFLKSRWTERGYDNEFSHFIIGEDGQQWYTNPVFSYHNFSGSAGSIYEINEKLNLTSNVSVTSRNPNPSELFSDGLHHSTGQIELGDLRLKREVSTKFSTALNYSTSRFSLEINPYANFVNDFKVLIPMTIILSNRGPFPVWEYRQVDARLLGVDITADYDFAKNWNWHSTAAFVYGEDLTTNSALIDMPPFNFNNTVRFKKANWNNLVVSLKNETVLTQKRYPNNDFFVDLLDTGEPVSTLVAISKPPKGYSLLHFNSEMSFDVFEKSKMTIGFTIQNILNTNYRDYLNRTRYYSDDLGRNFRVQLKLNY</sequence>
<dbReference type="InterPro" id="IPR012910">
    <property type="entry name" value="Plug_dom"/>
</dbReference>
<keyword evidence="9" id="KW-0998">Cell outer membrane</keyword>
<dbReference type="OrthoDB" id="9795928at2"/>
<dbReference type="SUPFAM" id="SSF56935">
    <property type="entry name" value="Porins"/>
    <property type="match status" value="1"/>
</dbReference>
<protein>
    <submittedName>
        <fullName evidence="13">TonB-dependent receptor</fullName>
    </submittedName>
</protein>
<dbReference type="GO" id="GO:0015344">
    <property type="term" value="F:siderophore uptake transmembrane transporter activity"/>
    <property type="evidence" value="ECO:0007669"/>
    <property type="project" value="TreeGrafter"/>
</dbReference>
<dbReference type="RefSeq" id="WP_125013235.1">
    <property type="nucleotide sequence ID" value="NZ_RQVR01000013.1"/>
</dbReference>
<evidence type="ECO:0000259" key="12">
    <source>
        <dbReference type="Pfam" id="PF07715"/>
    </source>
</evidence>
<evidence type="ECO:0000256" key="1">
    <source>
        <dbReference type="ARBA" id="ARBA00004571"/>
    </source>
</evidence>
<evidence type="ECO:0000256" key="2">
    <source>
        <dbReference type="ARBA" id="ARBA00022448"/>
    </source>
</evidence>
<reference evidence="13 14" key="1">
    <citation type="submission" date="2018-11" db="EMBL/GenBank/DDBJ databases">
        <title>Flavobacterium sp. nov., YIM 102600 draft genome.</title>
        <authorList>
            <person name="Li G."/>
            <person name="Jiang Y."/>
        </authorList>
    </citation>
    <scope>NUCLEOTIDE SEQUENCE [LARGE SCALE GENOMIC DNA]</scope>
    <source>
        <strain evidence="13 14">YIM 102600</strain>
    </source>
</reference>
<keyword evidence="3" id="KW-1134">Transmembrane beta strand</keyword>
<evidence type="ECO:0000259" key="11">
    <source>
        <dbReference type="Pfam" id="PF00593"/>
    </source>
</evidence>
<evidence type="ECO:0000313" key="13">
    <source>
        <dbReference type="EMBL" id="RRJ89945.1"/>
    </source>
</evidence>
<organism evidence="13 14">
    <name type="scientific">Flavobacterium macacae</name>
    <dbReference type="NCBI Taxonomy" id="2488993"/>
    <lineage>
        <taxon>Bacteria</taxon>
        <taxon>Pseudomonadati</taxon>
        <taxon>Bacteroidota</taxon>
        <taxon>Flavobacteriia</taxon>
        <taxon>Flavobacteriales</taxon>
        <taxon>Flavobacteriaceae</taxon>
        <taxon>Flavobacterium</taxon>
    </lineage>
</organism>
<keyword evidence="2" id="KW-0813">Transport</keyword>
<dbReference type="InterPro" id="IPR037066">
    <property type="entry name" value="Plug_dom_sf"/>
</dbReference>
<dbReference type="PANTHER" id="PTHR30069:SF29">
    <property type="entry name" value="HEMOGLOBIN AND HEMOGLOBIN-HAPTOGLOBIN-BINDING PROTEIN 1-RELATED"/>
    <property type="match status" value="1"/>
</dbReference>
<keyword evidence="5" id="KW-0732">Signal</keyword>
<dbReference type="PANTHER" id="PTHR30069">
    <property type="entry name" value="TONB-DEPENDENT OUTER MEMBRANE RECEPTOR"/>
    <property type="match status" value="1"/>
</dbReference>
<dbReference type="InterPro" id="IPR000531">
    <property type="entry name" value="Beta-barrel_TonB"/>
</dbReference>
<dbReference type="InterPro" id="IPR008969">
    <property type="entry name" value="CarboxyPept-like_regulatory"/>
</dbReference>
<evidence type="ECO:0000256" key="5">
    <source>
        <dbReference type="ARBA" id="ARBA00022729"/>
    </source>
</evidence>
<gene>
    <name evidence="13" type="ORF">EG849_11520</name>
</gene>
<evidence type="ECO:0000313" key="14">
    <source>
        <dbReference type="Proteomes" id="UP000271937"/>
    </source>
</evidence>
<dbReference type="InterPro" id="IPR036942">
    <property type="entry name" value="Beta-barrel_TonB_sf"/>
</dbReference>
<dbReference type="AlphaFoldDB" id="A0A3P3W4D9"/>
<dbReference type="Pfam" id="PF13715">
    <property type="entry name" value="CarbopepD_reg_2"/>
    <property type="match status" value="1"/>
</dbReference>
<keyword evidence="4" id="KW-0812">Transmembrane</keyword>
<dbReference type="Proteomes" id="UP000271937">
    <property type="component" value="Unassembled WGS sequence"/>
</dbReference>
<dbReference type="SUPFAM" id="SSF49464">
    <property type="entry name" value="Carboxypeptidase regulatory domain-like"/>
    <property type="match status" value="1"/>
</dbReference>
<comment type="caution">
    <text evidence="13">The sequence shown here is derived from an EMBL/GenBank/DDBJ whole genome shotgun (WGS) entry which is preliminary data.</text>
</comment>
<dbReference type="GO" id="GO:0044718">
    <property type="term" value="P:siderophore transmembrane transport"/>
    <property type="evidence" value="ECO:0007669"/>
    <property type="project" value="TreeGrafter"/>
</dbReference>
<dbReference type="Pfam" id="PF07715">
    <property type="entry name" value="Plug"/>
    <property type="match status" value="1"/>
</dbReference>
<keyword evidence="8 13" id="KW-0675">Receptor</keyword>
<accession>A0A3P3W4D9</accession>
<evidence type="ECO:0000256" key="7">
    <source>
        <dbReference type="ARBA" id="ARBA00023136"/>
    </source>
</evidence>
<dbReference type="Gene3D" id="2.170.130.10">
    <property type="entry name" value="TonB-dependent receptor, plug domain"/>
    <property type="match status" value="1"/>
</dbReference>
<keyword evidence="6 10" id="KW-0798">TonB box</keyword>
<evidence type="ECO:0000256" key="6">
    <source>
        <dbReference type="ARBA" id="ARBA00023077"/>
    </source>
</evidence>
<feature type="domain" description="TonB-dependent receptor plug" evidence="12">
    <location>
        <begin position="115"/>
        <end position="212"/>
    </location>
</feature>
<feature type="domain" description="TonB-dependent receptor-like beta-barrel" evidence="11">
    <location>
        <begin position="280"/>
        <end position="762"/>
    </location>
</feature>
<keyword evidence="7 10" id="KW-0472">Membrane</keyword>
<evidence type="ECO:0000256" key="3">
    <source>
        <dbReference type="ARBA" id="ARBA00022452"/>
    </source>
</evidence>
<dbReference type="Pfam" id="PF00593">
    <property type="entry name" value="TonB_dep_Rec_b-barrel"/>
    <property type="match status" value="1"/>
</dbReference>
<name>A0A3P3W4D9_9FLAO</name>
<evidence type="ECO:0000256" key="8">
    <source>
        <dbReference type="ARBA" id="ARBA00023170"/>
    </source>
</evidence>